<feature type="region of interest" description="Disordered" evidence="1">
    <location>
        <begin position="1"/>
        <end position="42"/>
    </location>
</feature>
<feature type="region of interest" description="Disordered" evidence="1">
    <location>
        <begin position="559"/>
        <end position="595"/>
    </location>
</feature>
<keyword evidence="2" id="KW-0812">Transmembrane</keyword>
<proteinExistence type="predicted"/>
<evidence type="ECO:0000313" key="4">
    <source>
        <dbReference type="Proteomes" id="UP000254258"/>
    </source>
</evidence>
<name>A0A370X8A4_9GAMM</name>
<evidence type="ECO:0000313" key="3">
    <source>
        <dbReference type="EMBL" id="RDS84618.1"/>
    </source>
</evidence>
<feature type="compositionally biased region" description="Polar residues" evidence="1">
    <location>
        <begin position="559"/>
        <end position="573"/>
    </location>
</feature>
<keyword evidence="2" id="KW-1133">Transmembrane helix</keyword>
<dbReference type="AlphaFoldDB" id="A0A370X8A4"/>
<dbReference type="SMART" id="SM00028">
    <property type="entry name" value="TPR"/>
    <property type="match status" value="4"/>
</dbReference>
<dbReference type="SUPFAM" id="SSF48452">
    <property type="entry name" value="TPR-like"/>
    <property type="match status" value="2"/>
</dbReference>
<feature type="compositionally biased region" description="Basic and acidic residues" evidence="1">
    <location>
        <begin position="578"/>
        <end position="588"/>
    </location>
</feature>
<feature type="region of interest" description="Disordered" evidence="1">
    <location>
        <begin position="432"/>
        <end position="451"/>
    </location>
</feature>
<evidence type="ECO:0000256" key="2">
    <source>
        <dbReference type="SAM" id="Phobius"/>
    </source>
</evidence>
<protein>
    <recommendedName>
        <fullName evidence="5">Tetratricopeptide repeat protein</fullName>
    </recommendedName>
</protein>
<feature type="transmembrane region" description="Helical" evidence="2">
    <location>
        <begin position="63"/>
        <end position="83"/>
    </location>
</feature>
<comment type="caution">
    <text evidence="3">The sequence shown here is derived from an EMBL/GenBank/DDBJ whole genome shotgun (WGS) entry which is preliminary data.</text>
</comment>
<organism evidence="3 4">
    <name type="scientific">Dyella monticola</name>
    <dbReference type="NCBI Taxonomy" id="1927958"/>
    <lineage>
        <taxon>Bacteria</taxon>
        <taxon>Pseudomonadati</taxon>
        <taxon>Pseudomonadota</taxon>
        <taxon>Gammaproteobacteria</taxon>
        <taxon>Lysobacterales</taxon>
        <taxon>Rhodanobacteraceae</taxon>
        <taxon>Dyella</taxon>
    </lineage>
</organism>
<reference evidence="3 4" key="1">
    <citation type="submission" date="2018-07" db="EMBL/GenBank/DDBJ databases">
        <title>Dyella monticola sp. nov. and Dyella psychrodurans sp. nov. isolated from monsoon evergreen broad-leaved forest soil of Dinghu Mountain, China.</title>
        <authorList>
            <person name="Gao Z."/>
            <person name="Qiu L."/>
        </authorList>
    </citation>
    <scope>NUCLEOTIDE SEQUENCE [LARGE SCALE GENOMIC DNA]</scope>
    <source>
        <strain evidence="3 4">4G-K06</strain>
    </source>
</reference>
<evidence type="ECO:0000256" key="1">
    <source>
        <dbReference type="SAM" id="MobiDB-lite"/>
    </source>
</evidence>
<keyword evidence="4" id="KW-1185">Reference proteome</keyword>
<dbReference type="OrthoDB" id="5935824at2"/>
<dbReference type="Gene3D" id="1.25.40.10">
    <property type="entry name" value="Tetratricopeptide repeat domain"/>
    <property type="match status" value="2"/>
</dbReference>
<feature type="compositionally biased region" description="Basic and acidic residues" evidence="1">
    <location>
        <begin position="18"/>
        <end position="30"/>
    </location>
</feature>
<evidence type="ECO:0008006" key="5">
    <source>
        <dbReference type="Google" id="ProtNLM"/>
    </source>
</evidence>
<accession>A0A370X8A4</accession>
<dbReference type="InterPro" id="IPR011990">
    <property type="entry name" value="TPR-like_helical_dom_sf"/>
</dbReference>
<dbReference type="RefSeq" id="WP_115493653.1">
    <property type="nucleotide sequence ID" value="NZ_QRBE01000001.1"/>
</dbReference>
<keyword evidence="2" id="KW-0472">Membrane</keyword>
<dbReference type="EMBL" id="QRBE01000001">
    <property type="protein sequence ID" value="RDS84618.1"/>
    <property type="molecule type" value="Genomic_DNA"/>
</dbReference>
<sequence length="595" mass="62213">MSGNRDLNDPGYNGNGRTEPRLGNLEHLDRPQAPLPDDGLPKIQVEPAYRRGTSMNRPPGKRFGWLMPVLIVVLLAAIGGLWFNQGRLRSLVPRTDFDDVLHRAQVALQAGHLDGTDGTSARELFEAARALEPDNDAARQGLNDVGRAEVARADAALQAGNIDVATEALTNARELLGGGSDIDRLTQAIAKAQISSGDTDTVIAQAQQALTAGRLDGPDGAATLYQRVLTAEPDNAVARHGMDQVGDAMAAQIQKALNANDVVAASSAIDRLATLLPNYAQLPTLRASLSALQAQASSTLNDAINQGNDALRAGNIAGDGNDTALAHFKAALAIDPNNAQAKAGLGQVAQALVVQANAAIDAGDADHARQLLDEAAPLAPQSADLIAARARLNQAPAPNQPPAQNQTPVQNQATASIHPATVPQAPVNAAASNANEDDNAAPPPTQLTGQQQVQIADMVSRARQAALRGDIMSPPGNCAYDLYRGALAIDGNDQEALAGLQGLPGLVQQQFNQALRDGNLHKAGSLLDALDNLAPGDAALSISRQRLAGAWLDQAEQQLDSGDRNNAASSLEQGRNLLPDDPRVRELSARMQGVR</sequence>
<gene>
    <name evidence="3" type="ORF">DWU98_01225</name>
</gene>
<dbReference type="Proteomes" id="UP000254258">
    <property type="component" value="Unassembled WGS sequence"/>
</dbReference>
<dbReference type="InterPro" id="IPR019734">
    <property type="entry name" value="TPR_rpt"/>
</dbReference>